<dbReference type="NCBIfam" id="TIGR02401">
    <property type="entry name" value="trehalose_TreY"/>
    <property type="match status" value="1"/>
</dbReference>
<dbReference type="KEGG" id="ace:Acel_1373"/>
<dbReference type="CAZy" id="GH13">
    <property type="family name" value="Glycoside Hydrolase Family 13"/>
</dbReference>
<dbReference type="InterPro" id="IPR013797">
    <property type="entry name" value="Maltooligo_trehalose_synth_4"/>
</dbReference>
<dbReference type="OrthoDB" id="9761577at2"/>
<protein>
    <submittedName>
        <fullName evidence="2">Maltooligosyl trehalose synthase</fullName>
        <ecNumber evidence="2">5.4.99.15</ecNumber>
    </submittedName>
</protein>
<dbReference type="GO" id="GO:0030980">
    <property type="term" value="P:alpha-glucan catabolic process"/>
    <property type="evidence" value="ECO:0007669"/>
    <property type="project" value="TreeGrafter"/>
</dbReference>
<dbReference type="HOGENOM" id="CLU_005045_1_0_11"/>
<dbReference type="FunCoup" id="A0LUN5">
    <property type="interactions" value="16"/>
</dbReference>
<dbReference type="EMBL" id="CP000481">
    <property type="protein sequence ID" value="ABK53145.1"/>
    <property type="molecule type" value="Genomic_DNA"/>
</dbReference>
<proteinExistence type="predicted"/>
<dbReference type="SMART" id="SM00642">
    <property type="entry name" value="Aamy"/>
    <property type="match status" value="1"/>
</dbReference>
<sequence>MSSNADSTRRRGRTPTATYRIQLRPDFGFADVAALASYFADLGVSHVYLSPVLEAVPGSTHGYDVIDPTRLRQEFGGEAAFTAMREALAAAGVGIVVDIVPNHLAIPVPEWQNPAFWSVLREGRHSPFAAWFDIDWDAGDGRIVLPFLDGPLTENLGHFSVVTDDEHGAMLAYYDHRFPLAAGTEQLPVAEALDRQHYRLIDWRAGPQERNYRRFVDIDQLIAVRVDDPTVWDATHAVIVDLACRELIDGLRIDHIDGLHDPAGYLRRLQNVTGVDWVVAEKILTLNEELPADWPIAGTTGYDALAVLNGLLIDPDGYRRIRRCYADLAHMTAERTEVVTESKRAALAAFAGDIERLADALSGEAGCAPAVARDLLHRILLDLPVYRPYPSDPTSMTALHAAVRQAVGAHADAADCARFLAAAVRDGRPVGARFGQLAAGVYAKGVEDTAFYRDIALLAVNEVGCDPRRPSCSVAEFHDFMARLEAHHPTTMTTLSTHDTKRSEDVRARLAVLSELPEEWDTCVRRLSTLSTALGCPDEHAAYLVVQTLVGAWPLDLRRTATYVRKALREAKRATSWQHPNARYESAVASYLDAVFASADFLGRIEEFVNRLAPYGRANSLSQKLLQLTMPGVPDVYQGCERTSLRLVDPDNRAPVDFAACRAALDEFLDPKVRLTATVLRLRRRHPEWFTGYHPLVADGPAADHLVAFHRDGPVVTVAGRLTARLRAAGGWRETTVHIPAGTWVDALSGRECDGGEHAVGSLLGAAPVALLVPAVEVTA</sequence>
<accession>A0LUN5</accession>
<dbReference type="InterPro" id="IPR012767">
    <property type="entry name" value="Trehalose_TreY"/>
</dbReference>
<dbReference type="EC" id="5.4.99.15" evidence="2"/>
<dbReference type="GO" id="GO:0047470">
    <property type="term" value="F:(1,4)-alpha-D-glucan 1-alpha-D-glucosylmutase activity"/>
    <property type="evidence" value="ECO:0007669"/>
    <property type="project" value="UniProtKB-EC"/>
</dbReference>
<dbReference type="InterPro" id="IPR017853">
    <property type="entry name" value="GH"/>
</dbReference>
<dbReference type="Gene3D" id="1.10.10.470">
    <property type="entry name" value="Maltooligosyl trehalose synthase, domain 4"/>
    <property type="match status" value="1"/>
</dbReference>
<evidence type="ECO:0000313" key="2">
    <source>
        <dbReference type="EMBL" id="ABK53145.1"/>
    </source>
</evidence>
<keyword evidence="3" id="KW-1185">Reference proteome</keyword>
<evidence type="ECO:0000313" key="3">
    <source>
        <dbReference type="Proteomes" id="UP000008221"/>
    </source>
</evidence>
<dbReference type="GO" id="GO:0005992">
    <property type="term" value="P:trehalose biosynthetic process"/>
    <property type="evidence" value="ECO:0007669"/>
    <property type="project" value="TreeGrafter"/>
</dbReference>
<dbReference type="PANTHER" id="PTHR10357">
    <property type="entry name" value="ALPHA-AMYLASE FAMILY MEMBER"/>
    <property type="match status" value="1"/>
</dbReference>
<dbReference type="PANTHER" id="PTHR10357:SF216">
    <property type="entry name" value="MALTOOLIGOSYL TREHALOSE SYNTHASE-RELATED"/>
    <property type="match status" value="1"/>
</dbReference>
<keyword evidence="2" id="KW-0413">Isomerase</keyword>
<dbReference type="Gene3D" id="1.10.150.200">
    <property type="entry name" value="Maltooligosyl trehalose synthase, domain 3"/>
    <property type="match status" value="1"/>
</dbReference>
<name>A0LUN5_ACIC1</name>
<dbReference type="Proteomes" id="UP000008221">
    <property type="component" value="Chromosome"/>
</dbReference>
<dbReference type="RefSeq" id="WP_011720208.1">
    <property type="nucleotide sequence ID" value="NC_008578.1"/>
</dbReference>
<gene>
    <name evidence="2" type="ordered locus">Acel_1373</name>
</gene>
<dbReference type="Gene3D" id="3.30.1590.10">
    <property type="entry name" value="Maltooligosyl trehalose synthase, domain 2"/>
    <property type="match status" value="1"/>
</dbReference>
<organism evidence="2 3">
    <name type="scientific">Acidothermus cellulolyticus (strain ATCC 43068 / DSM 8971 / 11B)</name>
    <dbReference type="NCBI Taxonomy" id="351607"/>
    <lineage>
        <taxon>Bacteria</taxon>
        <taxon>Bacillati</taxon>
        <taxon>Actinomycetota</taxon>
        <taxon>Actinomycetes</taxon>
        <taxon>Acidothermales</taxon>
        <taxon>Acidothermaceae</taxon>
        <taxon>Acidothermus</taxon>
    </lineage>
</organism>
<reference evidence="2 3" key="1">
    <citation type="journal article" date="2009" name="Genome Res.">
        <title>Complete genome of the cellulolytic thermophile Acidothermus cellulolyticus 11B provides insights into its ecophysiological and evolutionary adaptations.</title>
        <authorList>
            <person name="Barabote R.D."/>
            <person name="Xie G."/>
            <person name="Leu D.H."/>
            <person name="Normand P."/>
            <person name="Necsulea A."/>
            <person name="Daubin V."/>
            <person name="Medigue C."/>
            <person name="Adney W.S."/>
            <person name="Xu X.C."/>
            <person name="Lapidus A."/>
            <person name="Parales R.E."/>
            <person name="Detter C."/>
            <person name="Pujic P."/>
            <person name="Bruce D."/>
            <person name="Lavire C."/>
            <person name="Challacombe J.F."/>
            <person name="Brettin T.S."/>
            <person name="Berry A.M."/>
        </authorList>
    </citation>
    <scope>NUCLEOTIDE SEQUENCE [LARGE SCALE GENOMIC DNA]</scope>
    <source>
        <strain evidence="3">ATCC 43068 / DSM 8971 / 11B</strain>
    </source>
</reference>
<dbReference type="Pfam" id="PF00128">
    <property type="entry name" value="Alpha-amylase"/>
    <property type="match status" value="1"/>
</dbReference>
<dbReference type="STRING" id="351607.Acel_1373"/>
<dbReference type="AlphaFoldDB" id="A0LUN5"/>
<dbReference type="CDD" id="cd11336">
    <property type="entry name" value="AmyAc_MTSase"/>
    <property type="match status" value="1"/>
</dbReference>
<evidence type="ECO:0000259" key="1">
    <source>
        <dbReference type="SMART" id="SM00642"/>
    </source>
</evidence>
<dbReference type="Gene3D" id="3.20.20.80">
    <property type="entry name" value="Glycosidases"/>
    <property type="match status" value="1"/>
</dbReference>
<feature type="domain" description="Glycosyl hydrolase family 13 catalytic" evidence="1">
    <location>
        <begin position="22"/>
        <end position="683"/>
    </location>
</feature>
<dbReference type="InterPro" id="IPR006047">
    <property type="entry name" value="GH13_cat_dom"/>
</dbReference>
<dbReference type="SUPFAM" id="SSF51445">
    <property type="entry name" value="(Trans)glycosidases"/>
    <property type="match status" value="1"/>
</dbReference>
<dbReference type="eggNOG" id="COG3280">
    <property type="taxonomic scope" value="Bacteria"/>
</dbReference>
<dbReference type="InParanoid" id="A0LUN5"/>